<organism evidence="2 3">
    <name type="scientific">Gluconobacter albidus</name>
    <dbReference type="NCBI Taxonomy" id="318683"/>
    <lineage>
        <taxon>Bacteria</taxon>
        <taxon>Pseudomonadati</taxon>
        <taxon>Pseudomonadota</taxon>
        <taxon>Alphaproteobacteria</taxon>
        <taxon>Acetobacterales</taxon>
        <taxon>Acetobacteraceae</taxon>
        <taxon>Gluconobacter</taxon>
    </lineage>
</organism>
<feature type="region of interest" description="Disordered" evidence="1">
    <location>
        <begin position="1"/>
        <end position="42"/>
    </location>
</feature>
<comment type="caution">
    <text evidence="2">The sequence shown here is derived from an EMBL/GenBank/DDBJ whole genome shotgun (WGS) entry which is preliminary data.</text>
</comment>
<gene>
    <name evidence="2" type="ORF">AD945_05525</name>
</gene>
<dbReference type="PATRIC" id="fig|318683.6.peg.3627"/>
<dbReference type="STRING" id="318683.A0U94_13055"/>
<dbReference type="AlphaFoldDB" id="A0A149TKI3"/>
<dbReference type="OrthoDB" id="7160947at2"/>
<dbReference type="KEGG" id="gal:A0U94_13055"/>
<protein>
    <submittedName>
        <fullName evidence="2">Uncharacterized protein</fullName>
    </submittedName>
</protein>
<dbReference type="Pfam" id="PF05258">
    <property type="entry name" value="DciA"/>
    <property type="match status" value="1"/>
</dbReference>
<evidence type="ECO:0000256" key="1">
    <source>
        <dbReference type="SAM" id="MobiDB-lite"/>
    </source>
</evidence>
<proteinExistence type="predicted"/>
<reference evidence="2 3" key="1">
    <citation type="submission" date="2015-06" db="EMBL/GenBank/DDBJ databases">
        <title>Improved classification and identification of acetic acid bacteria using matrix-assisted laser desorption/ionization time-of-flight mass spectrometry; Gluconobacter nephelii and Gluconobacter uchimurae are later heterotypic synonyms of Gluconobacter japonicus and Gluconobacter oxydans, respectively.</title>
        <authorList>
            <person name="Li L."/>
            <person name="Cleenwerck I."/>
            <person name="De Vuyst L."/>
            <person name="Vandamme P."/>
        </authorList>
    </citation>
    <scope>NUCLEOTIDE SEQUENCE [LARGE SCALE GENOMIC DNA]</scope>
    <source>
        <strain evidence="2 3">LMG 1768</strain>
    </source>
</reference>
<accession>A0A149TKI3</accession>
<evidence type="ECO:0000313" key="2">
    <source>
        <dbReference type="EMBL" id="KXV48981.1"/>
    </source>
</evidence>
<dbReference type="InterPro" id="IPR007922">
    <property type="entry name" value="DciA-like"/>
</dbReference>
<dbReference type="Proteomes" id="UP000075636">
    <property type="component" value="Unassembled WGS sequence"/>
</dbReference>
<name>A0A149TKI3_9PROT</name>
<evidence type="ECO:0000313" key="3">
    <source>
        <dbReference type="Proteomes" id="UP000075636"/>
    </source>
</evidence>
<feature type="compositionally biased region" description="Basic and acidic residues" evidence="1">
    <location>
        <begin position="1"/>
        <end position="11"/>
    </location>
</feature>
<dbReference type="EMBL" id="LHZR01000099">
    <property type="protein sequence ID" value="KXV48981.1"/>
    <property type="molecule type" value="Genomic_DNA"/>
</dbReference>
<sequence length="181" mass="20352">MTKDRGSDKRPLRNTARKKPAQEPDGWVPAPDRNWTPRRSGTKQIGSFVQALTQPVFKKKPPVLARLMMDWADFVGPRLGKQTEPRRLSAGTLTLACAGPIAMELQHLAPQIIERINVACGLRGEYGIERLKIVQDLVAFERPTPKRPKPLQIEVPDIEDEELRLALESLGGHLGAKRRRK</sequence>
<dbReference type="RefSeq" id="WP_062107111.1">
    <property type="nucleotide sequence ID" value="NZ_CP014689.1"/>
</dbReference>